<dbReference type="SUPFAM" id="SSF52058">
    <property type="entry name" value="L domain-like"/>
    <property type="match status" value="1"/>
</dbReference>
<comment type="subcellular location">
    <subcellularLocation>
        <location evidence="2">Cytoplasm</location>
    </subcellularLocation>
</comment>
<organism evidence="13 14">
    <name type="scientific">Phtheirospermum japonicum</name>
    <dbReference type="NCBI Taxonomy" id="374723"/>
    <lineage>
        <taxon>Eukaryota</taxon>
        <taxon>Viridiplantae</taxon>
        <taxon>Streptophyta</taxon>
        <taxon>Embryophyta</taxon>
        <taxon>Tracheophyta</taxon>
        <taxon>Spermatophyta</taxon>
        <taxon>Magnoliopsida</taxon>
        <taxon>eudicotyledons</taxon>
        <taxon>Gunneridae</taxon>
        <taxon>Pentapetalae</taxon>
        <taxon>asterids</taxon>
        <taxon>lamiids</taxon>
        <taxon>Lamiales</taxon>
        <taxon>Orobanchaceae</taxon>
        <taxon>Orobanchaceae incertae sedis</taxon>
        <taxon>Phtheirospermum</taxon>
    </lineage>
</organism>
<dbReference type="GO" id="GO:0009626">
    <property type="term" value="P:plant-type hypersensitive response"/>
    <property type="evidence" value="ECO:0007669"/>
    <property type="project" value="UniProtKB-KW"/>
</dbReference>
<comment type="similarity">
    <text evidence="3">Belongs to the disease resistance NB-LRR family.</text>
</comment>
<dbReference type="InterPro" id="IPR002182">
    <property type="entry name" value="NB-ARC"/>
</dbReference>
<protein>
    <submittedName>
        <fullName evidence="13">Putative late blight resistance protein homolog r1a-6</fullName>
    </submittedName>
</protein>
<dbReference type="FunFam" id="3.40.50.300:FF:001091">
    <property type="entry name" value="Probable disease resistance protein At1g61300"/>
    <property type="match status" value="1"/>
</dbReference>
<dbReference type="GO" id="GO:0043531">
    <property type="term" value="F:ADP binding"/>
    <property type="evidence" value="ECO:0007669"/>
    <property type="project" value="InterPro"/>
</dbReference>
<keyword evidence="5" id="KW-0433">Leucine-rich repeat</keyword>
<evidence type="ECO:0000256" key="10">
    <source>
        <dbReference type="ARBA" id="ARBA00022840"/>
    </source>
</evidence>
<evidence type="ECO:0000256" key="8">
    <source>
        <dbReference type="ARBA" id="ARBA00022741"/>
    </source>
</evidence>
<dbReference type="PANTHER" id="PTHR23155">
    <property type="entry name" value="DISEASE RESISTANCE PROTEIN RP"/>
    <property type="match status" value="1"/>
</dbReference>
<dbReference type="Pfam" id="PF23559">
    <property type="entry name" value="WHD_DRP"/>
    <property type="match status" value="1"/>
</dbReference>
<feature type="domain" description="Disease resistance protein winged helix" evidence="12">
    <location>
        <begin position="404"/>
        <end position="474"/>
    </location>
</feature>
<comment type="caution">
    <text evidence="13">The sequence shown here is derived from an EMBL/GenBank/DDBJ whole genome shotgun (WGS) entry which is preliminary data.</text>
</comment>
<keyword evidence="7" id="KW-0677">Repeat</keyword>
<dbReference type="OrthoDB" id="1357022at2759"/>
<dbReference type="InterPro" id="IPR032675">
    <property type="entry name" value="LRR_dom_sf"/>
</dbReference>
<evidence type="ECO:0000256" key="5">
    <source>
        <dbReference type="ARBA" id="ARBA00022614"/>
    </source>
</evidence>
<evidence type="ECO:0000256" key="1">
    <source>
        <dbReference type="ARBA" id="ARBA00002074"/>
    </source>
</evidence>
<dbReference type="FunFam" id="1.10.10.10:FF:000322">
    <property type="entry name" value="Probable disease resistance protein At1g63360"/>
    <property type="match status" value="1"/>
</dbReference>
<keyword evidence="10" id="KW-0067">ATP-binding</keyword>
<dbReference type="Gene3D" id="3.80.10.10">
    <property type="entry name" value="Ribonuclease Inhibitor"/>
    <property type="match status" value="1"/>
</dbReference>
<dbReference type="GO" id="GO:0005524">
    <property type="term" value="F:ATP binding"/>
    <property type="evidence" value="ECO:0007669"/>
    <property type="project" value="UniProtKB-KW"/>
</dbReference>
<evidence type="ECO:0000256" key="3">
    <source>
        <dbReference type="ARBA" id="ARBA00008894"/>
    </source>
</evidence>
<evidence type="ECO:0000256" key="9">
    <source>
        <dbReference type="ARBA" id="ARBA00022821"/>
    </source>
</evidence>
<keyword evidence="4" id="KW-0963">Cytoplasm</keyword>
<dbReference type="InterPro" id="IPR058922">
    <property type="entry name" value="WHD_DRP"/>
</dbReference>
<reference evidence="13" key="1">
    <citation type="submission" date="2020-07" db="EMBL/GenBank/DDBJ databases">
        <title>Ethylene signaling mediates host invasion by parasitic plants.</title>
        <authorList>
            <person name="Yoshida S."/>
        </authorList>
    </citation>
    <scope>NUCLEOTIDE SEQUENCE</scope>
    <source>
        <strain evidence="13">Okayama</strain>
    </source>
</reference>
<accession>A0A830C1X0</accession>
<dbReference type="GO" id="GO:0051607">
    <property type="term" value="P:defense response to virus"/>
    <property type="evidence" value="ECO:0007669"/>
    <property type="project" value="UniProtKB-ARBA"/>
</dbReference>
<proteinExistence type="inferred from homology"/>
<dbReference type="Gene3D" id="1.10.8.430">
    <property type="entry name" value="Helical domain of apoptotic protease-activating factors"/>
    <property type="match status" value="1"/>
</dbReference>
<feature type="domain" description="NB-ARC" evidence="11">
    <location>
        <begin position="149"/>
        <end position="320"/>
    </location>
</feature>
<dbReference type="Gene3D" id="3.40.50.300">
    <property type="entry name" value="P-loop containing nucleotide triphosphate hydrolases"/>
    <property type="match status" value="1"/>
</dbReference>
<evidence type="ECO:0000259" key="12">
    <source>
        <dbReference type="Pfam" id="PF23559"/>
    </source>
</evidence>
<keyword evidence="9" id="KW-0611">Plant defense</keyword>
<dbReference type="InterPro" id="IPR044974">
    <property type="entry name" value="Disease_R_plants"/>
</dbReference>
<name>A0A830C1X0_9LAMI</name>
<dbReference type="Pfam" id="PF00931">
    <property type="entry name" value="NB-ARC"/>
    <property type="match status" value="1"/>
</dbReference>
<gene>
    <name evidence="13" type="ORF">PHJA_001176300</name>
</gene>
<dbReference type="InterPro" id="IPR036388">
    <property type="entry name" value="WH-like_DNA-bd_sf"/>
</dbReference>
<evidence type="ECO:0000313" key="14">
    <source>
        <dbReference type="Proteomes" id="UP000653305"/>
    </source>
</evidence>
<dbReference type="PRINTS" id="PR00364">
    <property type="entry name" value="DISEASERSIST"/>
</dbReference>
<dbReference type="InterPro" id="IPR042197">
    <property type="entry name" value="Apaf_helical"/>
</dbReference>
<dbReference type="Proteomes" id="UP000653305">
    <property type="component" value="Unassembled WGS sequence"/>
</dbReference>
<dbReference type="SUPFAM" id="SSF52540">
    <property type="entry name" value="P-loop containing nucleoside triphosphate hydrolases"/>
    <property type="match status" value="1"/>
</dbReference>
<keyword evidence="6" id="KW-0381">Hypersensitive response</keyword>
<evidence type="ECO:0000256" key="2">
    <source>
        <dbReference type="ARBA" id="ARBA00004496"/>
    </source>
</evidence>
<dbReference type="PANTHER" id="PTHR23155:SF1152">
    <property type="entry name" value="AAA+ ATPASE DOMAIN-CONTAINING PROTEIN"/>
    <property type="match status" value="1"/>
</dbReference>
<evidence type="ECO:0000256" key="6">
    <source>
        <dbReference type="ARBA" id="ARBA00022667"/>
    </source>
</evidence>
<evidence type="ECO:0000259" key="11">
    <source>
        <dbReference type="Pfam" id="PF00931"/>
    </source>
</evidence>
<dbReference type="InterPro" id="IPR027417">
    <property type="entry name" value="P-loop_NTPase"/>
</dbReference>
<dbReference type="Gene3D" id="1.10.10.10">
    <property type="entry name" value="Winged helix-like DNA-binding domain superfamily/Winged helix DNA-binding domain"/>
    <property type="match status" value="1"/>
</dbReference>
<evidence type="ECO:0000256" key="4">
    <source>
        <dbReference type="ARBA" id="ARBA00022490"/>
    </source>
</evidence>
<dbReference type="GO" id="GO:0005737">
    <property type="term" value="C:cytoplasm"/>
    <property type="evidence" value="ECO:0007669"/>
    <property type="project" value="UniProtKB-SubCell"/>
</dbReference>
<keyword evidence="14" id="KW-1185">Reference proteome</keyword>
<keyword evidence="8" id="KW-0547">Nucleotide-binding</keyword>
<comment type="function">
    <text evidence="1">Confers resistance to late blight (Phytophthora infestans) races carrying the avirulence gene Avr1. Resistance proteins guard the plant against pathogens that contain an appropriate avirulence protein via an indirect interaction with this avirulence protein. That triggers a defense system including the hypersensitive response, which restricts the pathogen growth.</text>
</comment>
<evidence type="ECO:0000256" key="7">
    <source>
        <dbReference type="ARBA" id="ARBA00022737"/>
    </source>
</evidence>
<dbReference type="EMBL" id="BMAC01000215">
    <property type="protein sequence ID" value="GFP90324.1"/>
    <property type="molecule type" value="Genomic_DNA"/>
</dbReference>
<dbReference type="Gene3D" id="1.20.5.4130">
    <property type="match status" value="1"/>
</dbReference>
<evidence type="ECO:0000313" key="13">
    <source>
        <dbReference type="EMBL" id="GFP90324.1"/>
    </source>
</evidence>
<sequence length="917" mass="104406">MAAYAALVSVMHIVETIQNHPRPPISFDKEQLQSLTQNITFLQQFLETHSIDDDGLEGRIANAAYAAEDVIESHIVDQIEANAHGVTISFVDFYDGLHKVIQDLGLIQRDMTSFAMKTGIKDDGDDDDQLMHNNYSSTGQDTAVGLEDVLVELMDKLTGHQSNRQIIPIVGMGGIGKTTLARDIYVNPVIVQHFDFRGWATISQEHKSKEILLEVLLCLKTMGSRESLSQMSADELGDKLYKSLFGRRYVIVLDDIWSIEAWDGVKTFFPDNNNRSRIMVTTRLSNLAFQLSGCYGSLHMSFLDDHKSWNLFCKRTFGEDSCPRELEDIGRKIVKNCKGLPLSIAVVGGLLAKSKRTRKYWLYIAKNLNSIVNSEDDEWCLKILHLSYKELPVHLKPCFLYMGVYPEDYVIDVPKLMRLWVAEGFLKPINGKCLEVVAEEYFNDLLDRNLVLANEKGYSGETIKCKIHDLLVDVCVREAQKHKFLCIARHHNLNNPQDRNTQRRIVVHDNTKPKVIRTWLSHHGTLVRSLTCKYSASFPKKLHSRLLRVWNQFGDPLILKSTHMIVNCRLSSSIRSLWNLQTLDVRNRTIVETSEIWKMSQLRHVKFNGLHLLDPPPSGRINDDGRDDIVLGNLHTLLNVINFKFSEQVVKRIPNIKELRVYYMGIVDWSSCCLNNLVQLIHLEFLSFKIHFVEEPFPSELYENLNFPRSLKELALSGTNIKSGDLGAKIGSLPHLQVLNLRGQYSMVGSEWETVEGHFLSLKYLGISGNSILKYWRTESWTHFPCLEHLSLWFLTNLKEIPSAIGESLKLIEMRFCSESSIISAKEILKEQEDLGNEGLQVHVVVVKEKYQDVESLAGPNFQACMLKVHSLKFAEEVCYNGTLIVKPFSSGLEIGLCNWNITGHSNGFRLQGSSNK</sequence>
<dbReference type="AlphaFoldDB" id="A0A830C1X0"/>